<dbReference type="InterPro" id="IPR035965">
    <property type="entry name" value="PAS-like_dom_sf"/>
</dbReference>
<dbReference type="InterPro" id="IPR003594">
    <property type="entry name" value="HATPase_dom"/>
</dbReference>
<evidence type="ECO:0000259" key="7">
    <source>
        <dbReference type="PROSITE" id="PS50112"/>
    </source>
</evidence>
<dbReference type="CDD" id="cd00130">
    <property type="entry name" value="PAS"/>
    <property type="match status" value="1"/>
</dbReference>
<dbReference type="Gene3D" id="3.30.565.10">
    <property type="entry name" value="Histidine kinase-like ATPase, C-terminal domain"/>
    <property type="match status" value="1"/>
</dbReference>
<dbReference type="SUPFAM" id="SSF55874">
    <property type="entry name" value="ATPase domain of HSP90 chaperone/DNA topoisomerase II/histidine kinase"/>
    <property type="match status" value="1"/>
</dbReference>
<evidence type="ECO:0000256" key="1">
    <source>
        <dbReference type="ARBA" id="ARBA00000085"/>
    </source>
</evidence>
<dbReference type="InterPro" id="IPR000014">
    <property type="entry name" value="PAS"/>
</dbReference>
<evidence type="ECO:0000256" key="5">
    <source>
        <dbReference type="ARBA" id="ARBA00022777"/>
    </source>
</evidence>
<dbReference type="SMART" id="SM00387">
    <property type="entry name" value="HATPase_c"/>
    <property type="match status" value="1"/>
</dbReference>
<dbReference type="InterPro" id="IPR036890">
    <property type="entry name" value="HATPase_C_sf"/>
</dbReference>
<evidence type="ECO:0000259" key="6">
    <source>
        <dbReference type="PROSITE" id="PS50109"/>
    </source>
</evidence>
<dbReference type="PANTHER" id="PTHR43304:SF1">
    <property type="entry name" value="PAC DOMAIN-CONTAINING PROTEIN"/>
    <property type="match status" value="1"/>
</dbReference>
<name>A0ABR7WVZ4_9SPHI</name>
<evidence type="ECO:0000256" key="2">
    <source>
        <dbReference type="ARBA" id="ARBA00012438"/>
    </source>
</evidence>
<comment type="caution">
    <text evidence="8">The sequence shown here is derived from an EMBL/GenBank/DDBJ whole genome shotgun (WGS) entry which is preliminary data.</text>
</comment>
<dbReference type="GO" id="GO:0016301">
    <property type="term" value="F:kinase activity"/>
    <property type="evidence" value="ECO:0007669"/>
    <property type="project" value="UniProtKB-KW"/>
</dbReference>
<proteinExistence type="predicted"/>
<dbReference type="Pfam" id="PF02518">
    <property type="entry name" value="HATPase_c"/>
    <property type="match status" value="1"/>
</dbReference>
<keyword evidence="3" id="KW-0597">Phosphoprotein</keyword>
<dbReference type="RefSeq" id="WP_191190101.1">
    <property type="nucleotide sequence ID" value="NZ_JACWMY010000008.1"/>
</dbReference>
<dbReference type="Gene3D" id="3.30.450.20">
    <property type="entry name" value="PAS domain"/>
    <property type="match status" value="1"/>
</dbReference>
<feature type="domain" description="Histidine kinase" evidence="6">
    <location>
        <begin position="153"/>
        <end position="367"/>
    </location>
</feature>
<dbReference type="SUPFAM" id="SSF47384">
    <property type="entry name" value="Homodimeric domain of signal transducing histidine kinase"/>
    <property type="match status" value="1"/>
</dbReference>
<dbReference type="InterPro" id="IPR005467">
    <property type="entry name" value="His_kinase_dom"/>
</dbReference>
<keyword evidence="9" id="KW-1185">Reference proteome</keyword>
<comment type="catalytic activity">
    <reaction evidence="1">
        <text>ATP + protein L-histidine = ADP + protein N-phospho-L-histidine.</text>
        <dbReference type="EC" id="2.7.13.3"/>
    </reaction>
</comment>
<evidence type="ECO:0000313" key="9">
    <source>
        <dbReference type="Proteomes" id="UP000606600"/>
    </source>
</evidence>
<dbReference type="Proteomes" id="UP000606600">
    <property type="component" value="Unassembled WGS sequence"/>
</dbReference>
<evidence type="ECO:0000256" key="4">
    <source>
        <dbReference type="ARBA" id="ARBA00022679"/>
    </source>
</evidence>
<evidence type="ECO:0000256" key="3">
    <source>
        <dbReference type="ARBA" id="ARBA00022553"/>
    </source>
</evidence>
<dbReference type="EC" id="2.7.13.3" evidence="2"/>
<dbReference type="PROSITE" id="PS50109">
    <property type="entry name" value="HIS_KIN"/>
    <property type="match status" value="1"/>
</dbReference>
<dbReference type="SMART" id="SM00091">
    <property type="entry name" value="PAS"/>
    <property type="match status" value="1"/>
</dbReference>
<sequence length="367" mass="41469">MSAPVFNSAGKASKNYNLELFFELSPDLLCIAGYDGFFKRINPTVAKTLGYSNEELFASPINSFVHPDDQQLTANSRQNLTKNVPLLNFENRYLTKTGEVVWLSWTSMPIENEQVVFAIAKNITHKKKQEEARNTEIANLTRNNNDLKQLTYATSHDLRSPVGNLLSVFSMLNVSKIKDRETLEFIGMLKTATNNLKDTLNGYMDALKQNNVLNATVETLNLDECLAAVLLSLRAFLKDSRAVIDVDFSELPTVKFNKVYLESVFLNLITNSVKYAQPDSVPMIIIRSHHRNGVSELVYTDQGRGFDMEKVQDRLFGFSQKFHNDENIDSKGIGLYLIYNHITSLGGRITIDSEVNKGARFTISFRN</sequence>
<organism evidence="8 9">
    <name type="scientific">Mucilaginibacter pankratovii</name>
    <dbReference type="NCBI Taxonomy" id="2772110"/>
    <lineage>
        <taxon>Bacteria</taxon>
        <taxon>Pseudomonadati</taxon>
        <taxon>Bacteroidota</taxon>
        <taxon>Sphingobacteriia</taxon>
        <taxon>Sphingobacteriales</taxon>
        <taxon>Sphingobacteriaceae</taxon>
        <taxon>Mucilaginibacter</taxon>
    </lineage>
</organism>
<protein>
    <recommendedName>
        <fullName evidence="2">histidine kinase</fullName>
        <ecNumber evidence="2">2.7.13.3</ecNumber>
    </recommendedName>
</protein>
<keyword evidence="5 8" id="KW-0418">Kinase</keyword>
<dbReference type="EMBL" id="JACWMY010000008">
    <property type="protein sequence ID" value="MBD1365447.1"/>
    <property type="molecule type" value="Genomic_DNA"/>
</dbReference>
<feature type="domain" description="PAS" evidence="7">
    <location>
        <begin position="14"/>
        <end position="84"/>
    </location>
</feature>
<dbReference type="Pfam" id="PF08447">
    <property type="entry name" value="PAS_3"/>
    <property type="match status" value="1"/>
</dbReference>
<dbReference type="Gene3D" id="1.10.287.130">
    <property type="match status" value="1"/>
</dbReference>
<dbReference type="PROSITE" id="PS50112">
    <property type="entry name" value="PAS"/>
    <property type="match status" value="1"/>
</dbReference>
<dbReference type="PANTHER" id="PTHR43304">
    <property type="entry name" value="PHYTOCHROME-LIKE PROTEIN CPH1"/>
    <property type="match status" value="1"/>
</dbReference>
<gene>
    <name evidence="8" type="ORF">IDJ77_16655</name>
</gene>
<accession>A0ABR7WVZ4</accession>
<dbReference type="InterPro" id="IPR036097">
    <property type="entry name" value="HisK_dim/P_sf"/>
</dbReference>
<dbReference type="NCBIfam" id="TIGR00229">
    <property type="entry name" value="sensory_box"/>
    <property type="match status" value="1"/>
</dbReference>
<reference evidence="8 9" key="1">
    <citation type="submission" date="2020-09" db="EMBL/GenBank/DDBJ databases">
        <title>Novel species of Mucilaginibacter isolated from a glacier on the Tibetan Plateau.</title>
        <authorList>
            <person name="Liu Q."/>
            <person name="Xin Y.-H."/>
        </authorList>
    </citation>
    <scope>NUCLEOTIDE SEQUENCE [LARGE SCALE GENOMIC DNA]</scope>
    <source>
        <strain evidence="8 9">ZT4R22</strain>
    </source>
</reference>
<dbReference type="InterPro" id="IPR052162">
    <property type="entry name" value="Sensor_kinase/Photoreceptor"/>
</dbReference>
<keyword evidence="4" id="KW-0808">Transferase</keyword>
<dbReference type="InterPro" id="IPR013655">
    <property type="entry name" value="PAS_fold_3"/>
</dbReference>
<evidence type="ECO:0000313" key="8">
    <source>
        <dbReference type="EMBL" id="MBD1365447.1"/>
    </source>
</evidence>
<dbReference type="SUPFAM" id="SSF55785">
    <property type="entry name" value="PYP-like sensor domain (PAS domain)"/>
    <property type="match status" value="1"/>
</dbReference>